<gene>
    <name evidence="2" type="ORF">Ae201684_006927</name>
</gene>
<dbReference type="VEuPathDB" id="FungiDB:AeMF1_003636"/>
<feature type="transmembrane region" description="Helical" evidence="1">
    <location>
        <begin position="12"/>
        <end position="32"/>
    </location>
</feature>
<evidence type="ECO:0000256" key="1">
    <source>
        <dbReference type="SAM" id="Phobius"/>
    </source>
</evidence>
<keyword evidence="1" id="KW-1133">Transmembrane helix</keyword>
<dbReference type="Proteomes" id="UP000481153">
    <property type="component" value="Unassembled WGS sequence"/>
</dbReference>
<comment type="caution">
    <text evidence="2">The sequence shown here is derived from an EMBL/GenBank/DDBJ whole genome shotgun (WGS) entry which is preliminary data.</text>
</comment>
<sequence length="86" mass="9140">MAQDDSSSTPSFWLVIEIAAVVCIVAAVIFGIRKRRAVATTTKQIKADPAVVDGVIYDTLGTPVQAYDEIELGPPKKPLNPSEAAI</sequence>
<protein>
    <submittedName>
        <fullName evidence="2">Uncharacterized protein</fullName>
    </submittedName>
</protein>
<keyword evidence="3" id="KW-1185">Reference proteome</keyword>
<proteinExistence type="predicted"/>
<reference evidence="2 3" key="1">
    <citation type="submission" date="2019-07" db="EMBL/GenBank/DDBJ databases">
        <title>Genomics analysis of Aphanomyces spp. identifies a new class of oomycete effector associated with host adaptation.</title>
        <authorList>
            <person name="Gaulin E."/>
        </authorList>
    </citation>
    <scope>NUCLEOTIDE SEQUENCE [LARGE SCALE GENOMIC DNA]</scope>
    <source>
        <strain evidence="2 3">ATCC 201684</strain>
    </source>
</reference>
<name>A0A6G0X9K3_9STRA</name>
<keyword evidence="1" id="KW-0812">Transmembrane</keyword>
<evidence type="ECO:0000313" key="3">
    <source>
        <dbReference type="Proteomes" id="UP000481153"/>
    </source>
</evidence>
<accession>A0A6G0X9K3</accession>
<evidence type="ECO:0000313" key="2">
    <source>
        <dbReference type="EMBL" id="KAF0736767.1"/>
    </source>
</evidence>
<keyword evidence="1" id="KW-0472">Membrane</keyword>
<dbReference type="EMBL" id="VJMJ01000087">
    <property type="protein sequence ID" value="KAF0736767.1"/>
    <property type="molecule type" value="Genomic_DNA"/>
</dbReference>
<organism evidence="2 3">
    <name type="scientific">Aphanomyces euteiches</name>
    <dbReference type="NCBI Taxonomy" id="100861"/>
    <lineage>
        <taxon>Eukaryota</taxon>
        <taxon>Sar</taxon>
        <taxon>Stramenopiles</taxon>
        <taxon>Oomycota</taxon>
        <taxon>Saprolegniomycetes</taxon>
        <taxon>Saprolegniales</taxon>
        <taxon>Verrucalvaceae</taxon>
        <taxon>Aphanomyces</taxon>
    </lineage>
</organism>
<dbReference type="AlphaFoldDB" id="A0A6G0X9K3"/>